<accession>A0ABS2J2R1</accession>
<reference evidence="2 3" key="1">
    <citation type="submission" date="2021-02" db="EMBL/GenBank/DDBJ databases">
        <authorList>
            <person name="Ra J.-S."/>
        </authorList>
    </citation>
    <scope>NUCLEOTIDE SEQUENCE [LARGE SCALE GENOMIC DNA]</scope>
    <source>
        <strain evidence="2 3">MMS20-R1-14</strain>
    </source>
</reference>
<sequence>MVRRTGHPRRVLRAILPDARRPVLPTARRAVPPTVGGGVAVAAGGIVRADPAARFGLVPGGGPAFPGGGPGGPPRGDGGRGGHATRIG</sequence>
<comment type="caution">
    <text evidence="2">The sequence shown here is derived from an EMBL/GenBank/DDBJ whole genome shotgun (WGS) entry which is preliminary data.</text>
</comment>
<dbReference type="Proteomes" id="UP001518872">
    <property type="component" value="Unassembled WGS sequence"/>
</dbReference>
<feature type="compositionally biased region" description="Gly residues" evidence="1">
    <location>
        <begin position="58"/>
        <end position="82"/>
    </location>
</feature>
<proteinExistence type="predicted"/>
<feature type="region of interest" description="Disordered" evidence="1">
    <location>
        <begin position="58"/>
        <end position="88"/>
    </location>
</feature>
<protein>
    <submittedName>
        <fullName evidence="2">Uncharacterized protein</fullName>
    </submittedName>
</protein>
<name>A0ABS2J2R1_9ACTN</name>
<keyword evidence="3" id="KW-1185">Reference proteome</keyword>
<gene>
    <name evidence="2" type="ORF">JQX11_31520</name>
</gene>
<evidence type="ECO:0000256" key="1">
    <source>
        <dbReference type="SAM" id="MobiDB-lite"/>
    </source>
</evidence>
<organism evidence="2 3">
    <name type="scientific">Micromonospora humida</name>
    <dbReference type="NCBI Taxonomy" id="2809018"/>
    <lineage>
        <taxon>Bacteria</taxon>
        <taxon>Bacillati</taxon>
        <taxon>Actinomycetota</taxon>
        <taxon>Actinomycetes</taxon>
        <taxon>Micromonosporales</taxon>
        <taxon>Micromonosporaceae</taxon>
        <taxon>Micromonospora</taxon>
    </lineage>
</organism>
<evidence type="ECO:0000313" key="3">
    <source>
        <dbReference type="Proteomes" id="UP001518872"/>
    </source>
</evidence>
<dbReference type="EMBL" id="JAFEUC010000024">
    <property type="protein sequence ID" value="MBM7080852.1"/>
    <property type="molecule type" value="Genomic_DNA"/>
</dbReference>
<evidence type="ECO:0000313" key="2">
    <source>
        <dbReference type="EMBL" id="MBM7080852.1"/>
    </source>
</evidence>
<dbReference type="RefSeq" id="WP_204928567.1">
    <property type="nucleotide sequence ID" value="NZ_JAFEUC010000024.1"/>
</dbReference>